<feature type="transmembrane region" description="Helical" evidence="1">
    <location>
        <begin position="58"/>
        <end position="80"/>
    </location>
</feature>
<keyword evidence="1" id="KW-0472">Membrane</keyword>
<feature type="transmembrane region" description="Helical" evidence="1">
    <location>
        <begin position="87"/>
        <end position="110"/>
    </location>
</feature>
<evidence type="ECO:0000256" key="1">
    <source>
        <dbReference type="SAM" id="Phobius"/>
    </source>
</evidence>
<reference evidence="2" key="1">
    <citation type="journal article" date="2021" name="PeerJ">
        <title>Extensive microbial diversity within the chicken gut microbiome revealed by metagenomics and culture.</title>
        <authorList>
            <person name="Gilroy R."/>
            <person name="Ravi A."/>
            <person name="Getino M."/>
            <person name="Pursley I."/>
            <person name="Horton D.L."/>
            <person name="Alikhan N.F."/>
            <person name="Baker D."/>
            <person name="Gharbi K."/>
            <person name="Hall N."/>
            <person name="Watson M."/>
            <person name="Adriaenssens E.M."/>
            <person name="Foster-Nyarko E."/>
            <person name="Jarju S."/>
            <person name="Secka A."/>
            <person name="Antonio M."/>
            <person name="Oren A."/>
            <person name="Chaudhuri R.R."/>
            <person name="La Ragione R."/>
            <person name="Hildebrand F."/>
            <person name="Pallen M.J."/>
        </authorList>
    </citation>
    <scope>NUCLEOTIDE SEQUENCE</scope>
    <source>
        <strain evidence="2">CHK179-28034</strain>
    </source>
</reference>
<keyword evidence="1" id="KW-0812">Transmembrane</keyword>
<feature type="transmembrane region" description="Helical" evidence="1">
    <location>
        <begin position="116"/>
        <end position="139"/>
    </location>
</feature>
<evidence type="ECO:0000313" key="2">
    <source>
        <dbReference type="EMBL" id="HIZ38713.1"/>
    </source>
</evidence>
<reference evidence="2" key="2">
    <citation type="submission" date="2021-04" db="EMBL/GenBank/DDBJ databases">
        <authorList>
            <person name="Gilroy R."/>
        </authorList>
    </citation>
    <scope>NUCLEOTIDE SEQUENCE</scope>
    <source>
        <strain evidence="2">CHK179-28034</strain>
    </source>
</reference>
<feature type="transmembrane region" description="Helical" evidence="1">
    <location>
        <begin position="12"/>
        <end position="30"/>
    </location>
</feature>
<organism evidence="2 3">
    <name type="scientific">Candidatus Anaerobutyricum stercoris</name>
    <dbReference type="NCBI Taxonomy" id="2838457"/>
    <lineage>
        <taxon>Bacteria</taxon>
        <taxon>Bacillati</taxon>
        <taxon>Bacillota</taxon>
        <taxon>Clostridia</taxon>
        <taxon>Lachnospirales</taxon>
        <taxon>Lachnospiraceae</taxon>
        <taxon>Anaerobutyricum</taxon>
    </lineage>
</organism>
<protein>
    <recommendedName>
        <fullName evidence="4">Stage II sporulation protein M</fullName>
    </recommendedName>
</protein>
<proteinExistence type="predicted"/>
<dbReference type="AlphaFoldDB" id="A0A9D2EJ66"/>
<keyword evidence="1" id="KW-1133">Transmembrane helix</keyword>
<feature type="transmembrane region" description="Helical" evidence="1">
    <location>
        <begin position="169"/>
        <end position="189"/>
    </location>
</feature>
<evidence type="ECO:0000313" key="3">
    <source>
        <dbReference type="Proteomes" id="UP000824049"/>
    </source>
</evidence>
<gene>
    <name evidence="2" type="ORF">H9968_02130</name>
</gene>
<accession>A0A9D2EJ66</accession>
<name>A0A9D2EJ66_9FIRM</name>
<comment type="caution">
    <text evidence="2">The sequence shown here is derived from an EMBL/GenBank/DDBJ whole genome shotgun (WGS) entry which is preliminary data.</text>
</comment>
<dbReference type="Proteomes" id="UP000824049">
    <property type="component" value="Unassembled WGS sequence"/>
</dbReference>
<dbReference type="EMBL" id="DXBR01000024">
    <property type="protein sequence ID" value="HIZ38713.1"/>
    <property type="molecule type" value="Genomic_DNA"/>
</dbReference>
<sequence length="199" mass="23160">MYYTIEGKRFLCILYVAGLLLGSVFINLSIQMNLFRTTDFLGFVEYIQSLKGLDTSAFFSYVCLVRFRQLLIFFVCLFIFSPYVVFCVLDFLVSVLMGFFISTLVLYYGWPGMIKGIGFLIPHYIFYGILLCAIYIYLFQKTPLSKMYMFSTEKRFSFMKNGKIFENKIVVAGFCILMFVLGCYGEAYLNPAILKIFFH</sequence>
<evidence type="ECO:0008006" key="4">
    <source>
        <dbReference type="Google" id="ProtNLM"/>
    </source>
</evidence>